<organism evidence="1 2">
    <name type="scientific">Calidithermus terrae</name>
    <dbReference type="NCBI Taxonomy" id="1408545"/>
    <lineage>
        <taxon>Bacteria</taxon>
        <taxon>Thermotogati</taxon>
        <taxon>Deinococcota</taxon>
        <taxon>Deinococci</taxon>
        <taxon>Thermales</taxon>
        <taxon>Thermaceae</taxon>
        <taxon>Calidithermus</taxon>
    </lineage>
</organism>
<evidence type="ECO:0000313" key="2">
    <source>
        <dbReference type="Proteomes" id="UP000265715"/>
    </source>
</evidence>
<proteinExistence type="predicted"/>
<reference evidence="1 2" key="1">
    <citation type="submission" date="2018-08" db="EMBL/GenBank/DDBJ databases">
        <title>Meiothermus terrae DSM 26712 genome sequencing project.</title>
        <authorList>
            <person name="Da Costa M.S."/>
            <person name="Albuquerque L."/>
            <person name="Raposo P."/>
            <person name="Froufe H.J.C."/>
            <person name="Barroso C.S."/>
            <person name="Egas C."/>
        </authorList>
    </citation>
    <scope>NUCLEOTIDE SEQUENCE [LARGE SCALE GENOMIC DNA]</scope>
    <source>
        <strain evidence="1 2">DSM 26712</strain>
    </source>
</reference>
<dbReference type="AlphaFoldDB" id="A0A399EEU9"/>
<comment type="caution">
    <text evidence="1">The sequence shown here is derived from an EMBL/GenBank/DDBJ whole genome shotgun (WGS) entry which is preliminary data.</text>
</comment>
<dbReference type="RefSeq" id="WP_119316359.1">
    <property type="nucleotide sequence ID" value="NZ_QXDL01000217.1"/>
</dbReference>
<evidence type="ECO:0000313" key="1">
    <source>
        <dbReference type="EMBL" id="RIH80811.1"/>
    </source>
</evidence>
<dbReference type="Proteomes" id="UP000265715">
    <property type="component" value="Unassembled WGS sequence"/>
</dbReference>
<keyword evidence="2" id="KW-1185">Reference proteome</keyword>
<dbReference type="EMBL" id="QXDL01000217">
    <property type="protein sequence ID" value="RIH80811.1"/>
    <property type="molecule type" value="Genomic_DNA"/>
</dbReference>
<name>A0A399EEU9_9DEIN</name>
<gene>
    <name evidence="1" type="ORF">Mterra_03453</name>
</gene>
<protein>
    <submittedName>
        <fullName evidence="1">Uncharacterized protein</fullName>
    </submittedName>
</protein>
<sequence length="121" mass="14101">MPSDAGEYYLHHTTRFATEALDTEASWLTAMPNGEVTNVRVYRFRPEAVRGLWLFRIPQLPARYYATGRFMEAFERHGFHRGFKPARVGSEGLGYADERYLPEVWERIKEEYARRAGGRPS</sequence>
<accession>A0A399EEU9</accession>